<feature type="transmembrane region" description="Helical" evidence="1">
    <location>
        <begin position="97"/>
        <end position="117"/>
    </location>
</feature>
<reference evidence="4 5" key="2">
    <citation type="submission" date="2018-07" db="EMBL/GenBank/DDBJ databases">
        <title>Diversity of Mesorhizobium strains in Brazil.</title>
        <authorList>
            <person name="Helene L.C.F."/>
            <person name="Dall'Agnol R."/>
            <person name="Delamuta J.R.M."/>
            <person name="Hungria M."/>
        </authorList>
    </citation>
    <scope>NUCLEOTIDE SEQUENCE [LARGE SCALE GENOMIC DNA]</scope>
    <source>
        <strain evidence="4 5">AC99b</strain>
    </source>
</reference>
<dbReference type="EMBL" id="QMBP01000012">
    <property type="protein sequence ID" value="RAZ88530.1"/>
    <property type="molecule type" value="Genomic_DNA"/>
</dbReference>
<evidence type="ECO:0000259" key="2">
    <source>
        <dbReference type="Pfam" id="PF04173"/>
    </source>
</evidence>
<comment type="caution">
    <text evidence="4">The sequence shown here is derived from an EMBL/GenBank/DDBJ whole genome shotgun (WGS) entry which is preliminary data.</text>
</comment>
<feature type="transmembrane region" description="Helical" evidence="1">
    <location>
        <begin position="210"/>
        <end position="229"/>
    </location>
</feature>
<feature type="domain" description="Thiosulphate:quinone oxidoreductase small subunit DoxA" evidence="3">
    <location>
        <begin position="229"/>
        <end position="359"/>
    </location>
</feature>
<reference evidence="5" key="1">
    <citation type="submission" date="2018-06" db="EMBL/GenBank/DDBJ databases">
        <authorList>
            <person name="Helene L.C."/>
            <person name="Dall'Agnol R."/>
            <person name="Delamuta J.R."/>
            <person name="Hungria M."/>
        </authorList>
    </citation>
    <scope>NUCLEOTIDE SEQUENCE [LARGE SCALE GENOMIC DNA]</scope>
    <source>
        <strain evidence="5">AC99b</strain>
    </source>
</reference>
<dbReference type="Pfam" id="PF07680">
    <property type="entry name" value="DoxA"/>
    <property type="match status" value="1"/>
</dbReference>
<keyword evidence="5" id="KW-1185">Reference proteome</keyword>
<keyword evidence="1" id="KW-0812">Transmembrane</keyword>
<evidence type="ECO:0000256" key="1">
    <source>
        <dbReference type="SAM" id="Phobius"/>
    </source>
</evidence>
<keyword evidence="1" id="KW-0472">Membrane</keyword>
<gene>
    <name evidence="4" type="ORF">DPM33_23705</name>
</gene>
<dbReference type="PIRSF" id="PIRSF037390">
    <property type="entry name" value="Thiosulph_Quin_oxidored_DoxA-D"/>
    <property type="match status" value="1"/>
</dbReference>
<dbReference type="InterPro" id="IPR017192">
    <property type="entry name" value="ThioSO4-Q_OxRdtase_DoxA/D"/>
</dbReference>
<organism evidence="4 5">
    <name type="scientific">Mesorhizobium hawassense</name>
    <dbReference type="NCBI Taxonomy" id="1209954"/>
    <lineage>
        <taxon>Bacteria</taxon>
        <taxon>Pseudomonadati</taxon>
        <taxon>Pseudomonadota</taxon>
        <taxon>Alphaproteobacteria</taxon>
        <taxon>Hyphomicrobiales</taxon>
        <taxon>Phyllobacteriaceae</taxon>
        <taxon>Mesorhizobium</taxon>
    </lineage>
</organism>
<dbReference type="Proteomes" id="UP000251558">
    <property type="component" value="Unassembled WGS sequence"/>
</dbReference>
<feature type="transmembrane region" description="Helical" evidence="1">
    <location>
        <begin position="151"/>
        <end position="174"/>
    </location>
</feature>
<feature type="transmembrane region" description="Helical" evidence="1">
    <location>
        <begin position="124"/>
        <end position="145"/>
    </location>
</feature>
<dbReference type="RefSeq" id="WP_112099818.1">
    <property type="nucleotide sequence ID" value="NZ_QMBP01000012.1"/>
</dbReference>
<accession>A0A330HKJ3</accession>
<evidence type="ECO:0000259" key="3">
    <source>
        <dbReference type="Pfam" id="PF07680"/>
    </source>
</evidence>
<proteinExistence type="predicted"/>
<name>A0A330HKJ3_9HYPH</name>
<dbReference type="Pfam" id="PF04173">
    <property type="entry name" value="DoxD"/>
    <property type="match status" value="1"/>
</dbReference>
<protein>
    <submittedName>
        <fullName evidence="4">Quinol oxidase</fullName>
    </submittedName>
</protein>
<evidence type="ECO:0000313" key="5">
    <source>
        <dbReference type="Proteomes" id="UP000251558"/>
    </source>
</evidence>
<dbReference type="AlphaFoldDB" id="A0A330HKJ3"/>
<keyword evidence="1" id="KW-1133">Transmembrane helix</keyword>
<dbReference type="OrthoDB" id="9790967at2"/>
<dbReference type="InterPro" id="IPR007301">
    <property type="entry name" value="DoxD"/>
</dbReference>
<sequence length="379" mass="40789">MIDAGTLATLNRATRESSVVSALDDAYWRGAALGLLTVRVVHGFIYWGGGSRRFIYDPEKLDPSAHNWMANKLQDAMPGALFGTDQAISFVLKHFDLLYATIIVFSAAELIAGMMLIAGFMTRAAACASLGISIILMAMFGWIGAVCLEGWTMAASNIAMACTLMLNGSGAYSVDNLLLRRRPHLATHRWFRWTNGSLPLPLSEGTFQKVALLGFFLATIFVVGLYSHFRGAVLTSFHPGPVSPSVTHFSVGNARLSGNFVSLHVYLDAGTPEAPAFIVEAAVEDSSGKILAHWDATELAALPSDHIKNEYAYNQVVPGPHGLIARMGAKAEIRLPLEHSLPAAAPNAVIRLVAVDGQSFRGDLNMDNSNSSSLAEEQR</sequence>
<evidence type="ECO:0000313" key="4">
    <source>
        <dbReference type="EMBL" id="RAZ88530.1"/>
    </source>
</evidence>
<feature type="domain" description="TQO small subunit DoxD" evidence="2">
    <location>
        <begin position="36"/>
        <end position="188"/>
    </location>
</feature>
<dbReference type="InterPro" id="IPR011636">
    <property type="entry name" value="DoxA"/>
</dbReference>